<feature type="transmembrane region" description="Helical" evidence="5">
    <location>
        <begin position="134"/>
        <end position="157"/>
    </location>
</feature>
<evidence type="ECO:0000313" key="7">
    <source>
        <dbReference type="EMBL" id="CAB4941968.1"/>
    </source>
</evidence>
<dbReference type="Gene3D" id="1.20.1250.20">
    <property type="entry name" value="MFS general substrate transporter like domains"/>
    <property type="match status" value="2"/>
</dbReference>
<dbReference type="AlphaFoldDB" id="A0A6J7JEV3"/>
<dbReference type="EMBL" id="CAFBNE010000023">
    <property type="protein sequence ID" value="CAB4941968.1"/>
    <property type="molecule type" value="Genomic_DNA"/>
</dbReference>
<feature type="transmembrane region" description="Helical" evidence="5">
    <location>
        <begin position="330"/>
        <end position="354"/>
    </location>
</feature>
<keyword evidence="3 5" id="KW-1133">Transmembrane helix</keyword>
<name>A0A6J7JEV3_9ZZZZ</name>
<dbReference type="GO" id="GO:0061513">
    <property type="term" value="F:glucose 6-phosphate:phosphate antiporter activity"/>
    <property type="evidence" value="ECO:0007669"/>
    <property type="project" value="TreeGrafter"/>
</dbReference>
<protein>
    <submittedName>
        <fullName evidence="7">Unannotated protein</fullName>
    </submittedName>
</protein>
<evidence type="ECO:0000256" key="5">
    <source>
        <dbReference type="SAM" id="Phobius"/>
    </source>
</evidence>
<evidence type="ECO:0000256" key="1">
    <source>
        <dbReference type="ARBA" id="ARBA00004127"/>
    </source>
</evidence>
<feature type="transmembrane region" description="Helical" evidence="5">
    <location>
        <begin position="74"/>
        <end position="93"/>
    </location>
</feature>
<feature type="transmembrane region" description="Helical" evidence="5">
    <location>
        <begin position="45"/>
        <end position="67"/>
    </location>
</feature>
<feature type="transmembrane region" description="Helical" evidence="5">
    <location>
        <begin position="236"/>
        <end position="259"/>
    </location>
</feature>
<dbReference type="PROSITE" id="PS50850">
    <property type="entry name" value="MFS"/>
    <property type="match status" value="1"/>
</dbReference>
<dbReference type="PANTHER" id="PTHR43826">
    <property type="entry name" value="GLUCOSE-6-PHOSPHATE EXCHANGER SLC37A4"/>
    <property type="match status" value="1"/>
</dbReference>
<evidence type="ECO:0000256" key="2">
    <source>
        <dbReference type="ARBA" id="ARBA00022692"/>
    </source>
</evidence>
<keyword evidence="4 5" id="KW-0472">Membrane</keyword>
<feature type="transmembrane region" description="Helical" evidence="5">
    <location>
        <begin position="163"/>
        <end position="183"/>
    </location>
</feature>
<keyword evidence="2 5" id="KW-0812">Transmembrane</keyword>
<feature type="transmembrane region" description="Helical" evidence="5">
    <location>
        <begin position="271"/>
        <end position="289"/>
    </location>
</feature>
<feature type="transmembrane region" description="Helical" evidence="5">
    <location>
        <begin position="295"/>
        <end position="318"/>
    </location>
</feature>
<reference evidence="7" key="1">
    <citation type="submission" date="2020-05" db="EMBL/GenBank/DDBJ databases">
        <authorList>
            <person name="Chiriac C."/>
            <person name="Salcher M."/>
            <person name="Ghai R."/>
            <person name="Kavagutti S V."/>
        </authorList>
    </citation>
    <scope>NUCLEOTIDE SEQUENCE</scope>
</reference>
<dbReference type="PANTHER" id="PTHR43826:SF3">
    <property type="entry name" value="GLUCOSE-6-PHOSPHATE EXCHANGER SLC37A4"/>
    <property type="match status" value="1"/>
</dbReference>
<gene>
    <name evidence="7" type="ORF">UFOPK3772_00984</name>
</gene>
<dbReference type="GO" id="GO:0012505">
    <property type="term" value="C:endomembrane system"/>
    <property type="evidence" value="ECO:0007669"/>
    <property type="project" value="UniProtKB-SubCell"/>
</dbReference>
<dbReference type="InterPro" id="IPR051337">
    <property type="entry name" value="OPA_Antiporter"/>
</dbReference>
<accession>A0A6J7JEV3</accession>
<dbReference type="SUPFAM" id="SSF103473">
    <property type="entry name" value="MFS general substrate transporter"/>
    <property type="match status" value="1"/>
</dbReference>
<dbReference type="GO" id="GO:0016020">
    <property type="term" value="C:membrane"/>
    <property type="evidence" value="ECO:0007669"/>
    <property type="project" value="UniProtKB-ARBA"/>
</dbReference>
<dbReference type="GO" id="GO:0035435">
    <property type="term" value="P:phosphate ion transmembrane transport"/>
    <property type="evidence" value="ECO:0007669"/>
    <property type="project" value="TreeGrafter"/>
</dbReference>
<dbReference type="InterPro" id="IPR020846">
    <property type="entry name" value="MFS_dom"/>
</dbReference>
<feature type="domain" description="Major facilitator superfamily (MFS) profile" evidence="6">
    <location>
        <begin position="9"/>
        <end position="384"/>
    </location>
</feature>
<sequence length="396" mass="41464">MTSRQQWGLATGGWVAYVVYYLGRTNLSVAVPGLESEGGLGPQDIGLLVASFFWVYSLTQVIVGQLADRFGSRWLVGVGLVGSGVMNALFIHADSFALALIWWSLNGMFQGLGWPPLIAGLSRWLTGPRAAQASAAYGTSYVAGTVLTLAAGGFIVAWGGTAAVFNVAAVVLILAGIIWFVMVRDPVPRGHHSTRRSSSMLPTLWLMPAAALVGVGWMTLVIWTPEYLTSVLGMSISSAGLNAAAMAAVSLPVMVLVSLRFRSAIGRRSSRIAGAVIVITGLSFLLVPWSHGDVWVLGAFALATSLANASSSIVLGFLPRVSAPERVGLASGIFSLSFSVGGGFGALIIGGLIGEGSWDIVYFVAGAAAVLGALWIFAWSMMSDRPTRDLSPLRAT</sequence>
<evidence type="ECO:0000256" key="4">
    <source>
        <dbReference type="ARBA" id="ARBA00023136"/>
    </source>
</evidence>
<evidence type="ECO:0000259" key="6">
    <source>
        <dbReference type="PROSITE" id="PS50850"/>
    </source>
</evidence>
<feature type="transmembrane region" description="Helical" evidence="5">
    <location>
        <begin position="360"/>
        <end position="379"/>
    </location>
</feature>
<feature type="transmembrane region" description="Helical" evidence="5">
    <location>
        <begin position="7"/>
        <end position="25"/>
    </location>
</feature>
<dbReference type="Pfam" id="PF07690">
    <property type="entry name" value="MFS_1"/>
    <property type="match status" value="1"/>
</dbReference>
<comment type="subcellular location">
    <subcellularLocation>
        <location evidence="1">Endomembrane system</location>
        <topology evidence="1">Multi-pass membrane protein</topology>
    </subcellularLocation>
</comment>
<feature type="transmembrane region" description="Helical" evidence="5">
    <location>
        <begin position="204"/>
        <end position="224"/>
    </location>
</feature>
<dbReference type="InterPro" id="IPR036259">
    <property type="entry name" value="MFS_trans_sf"/>
</dbReference>
<proteinExistence type="predicted"/>
<organism evidence="7">
    <name type="scientific">freshwater metagenome</name>
    <dbReference type="NCBI Taxonomy" id="449393"/>
    <lineage>
        <taxon>unclassified sequences</taxon>
        <taxon>metagenomes</taxon>
        <taxon>ecological metagenomes</taxon>
    </lineage>
</organism>
<evidence type="ECO:0000256" key="3">
    <source>
        <dbReference type="ARBA" id="ARBA00022989"/>
    </source>
</evidence>
<dbReference type="InterPro" id="IPR011701">
    <property type="entry name" value="MFS"/>
</dbReference>
<feature type="transmembrane region" description="Helical" evidence="5">
    <location>
        <begin position="99"/>
        <end position="122"/>
    </location>
</feature>